<name>A0A162C9E7_9CRUS</name>
<dbReference type="OrthoDB" id="6375458at2759"/>
<dbReference type="EMBL" id="LRGB01004286">
    <property type="protein sequence ID" value="KZS02481.1"/>
    <property type="molecule type" value="Genomic_DNA"/>
</dbReference>
<accession>A0A162C9E7</accession>
<dbReference type="Proteomes" id="UP000076858">
    <property type="component" value="Unassembled WGS sequence"/>
</dbReference>
<evidence type="ECO:0000313" key="2">
    <source>
        <dbReference type="Proteomes" id="UP000076858"/>
    </source>
</evidence>
<organism evidence="1 2">
    <name type="scientific">Daphnia magna</name>
    <dbReference type="NCBI Taxonomy" id="35525"/>
    <lineage>
        <taxon>Eukaryota</taxon>
        <taxon>Metazoa</taxon>
        <taxon>Ecdysozoa</taxon>
        <taxon>Arthropoda</taxon>
        <taxon>Crustacea</taxon>
        <taxon>Branchiopoda</taxon>
        <taxon>Diplostraca</taxon>
        <taxon>Cladocera</taxon>
        <taxon>Anomopoda</taxon>
        <taxon>Daphniidae</taxon>
        <taxon>Daphnia</taxon>
    </lineage>
</organism>
<sequence length="91" mass="9954">GEPAKAYKTEDIDWVPTKNLKTQPDNVPSSLNSSVLSTDVTGSFQSRNEEVSTLTAGCNNTIFEEQINLTDSSRTEFSVFQNGNDSMDESS</sequence>
<keyword evidence="2" id="KW-1185">Reference proteome</keyword>
<protein>
    <submittedName>
        <fullName evidence="1">Uncharacterized protein</fullName>
    </submittedName>
</protein>
<comment type="caution">
    <text evidence="1">The sequence shown here is derived from an EMBL/GenBank/DDBJ whole genome shotgun (WGS) entry which is preliminary data.</text>
</comment>
<dbReference type="AlphaFoldDB" id="A0A162C9E7"/>
<evidence type="ECO:0000313" key="1">
    <source>
        <dbReference type="EMBL" id="KZS02481.1"/>
    </source>
</evidence>
<feature type="non-terminal residue" evidence="1">
    <location>
        <position position="91"/>
    </location>
</feature>
<feature type="non-terminal residue" evidence="1">
    <location>
        <position position="1"/>
    </location>
</feature>
<gene>
    <name evidence="1" type="ORF">APZ42_000468</name>
</gene>
<proteinExistence type="predicted"/>
<reference evidence="1 2" key="1">
    <citation type="submission" date="2016-03" db="EMBL/GenBank/DDBJ databases">
        <title>EvidentialGene: Evidence-directed Construction of Genes on Genomes.</title>
        <authorList>
            <person name="Gilbert D.G."/>
            <person name="Choi J.-H."/>
            <person name="Mockaitis K."/>
            <person name="Colbourne J."/>
            <person name="Pfrender M."/>
        </authorList>
    </citation>
    <scope>NUCLEOTIDE SEQUENCE [LARGE SCALE GENOMIC DNA]</scope>
    <source>
        <strain evidence="1 2">Xinb3</strain>
        <tissue evidence="1">Complete organism</tissue>
    </source>
</reference>